<dbReference type="SMART" id="SM00384">
    <property type="entry name" value="AT_hook"/>
    <property type="match status" value="3"/>
</dbReference>
<dbReference type="InterPro" id="IPR017956">
    <property type="entry name" value="AT_hook_DNA-bd_motif"/>
</dbReference>
<dbReference type="GeneID" id="136092393"/>
<organism evidence="1 2">
    <name type="scientific">Hydra vulgaris</name>
    <name type="common">Hydra</name>
    <name type="synonym">Hydra attenuata</name>
    <dbReference type="NCBI Taxonomy" id="6087"/>
    <lineage>
        <taxon>Eukaryota</taxon>
        <taxon>Metazoa</taxon>
        <taxon>Cnidaria</taxon>
        <taxon>Hydrozoa</taxon>
        <taxon>Hydroidolina</taxon>
        <taxon>Anthoathecata</taxon>
        <taxon>Aplanulata</taxon>
        <taxon>Hydridae</taxon>
        <taxon>Hydra</taxon>
    </lineage>
</organism>
<protein>
    <submittedName>
        <fullName evidence="2 3">Uncharacterized protein LOC136092393 isoform X1</fullName>
    </submittedName>
</protein>
<gene>
    <name evidence="2 3" type="primary">LOC136092393</name>
</gene>
<reference evidence="2 3" key="1">
    <citation type="submission" date="2025-05" db="UniProtKB">
        <authorList>
            <consortium name="RefSeq"/>
        </authorList>
    </citation>
    <scope>IDENTIFICATION</scope>
</reference>
<dbReference type="RefSeq" id="XP_065676622.1">
    <property type="nucleotide sequence ID" value="XM_065820550.1"/>
</dbReference>
<evidence type="ECO:0000313" key="3">
    <source>
        <dbReference type="RefSeq" id="XP_065676623.1"/>
    </source>
</evidence>
<evidence type="ECO:0000313" key="1">
    <source>
        <dbReference type="Proteomes" id="UP001652625"/>
    </source>
</evidence>
<proteinExistence type="predicted"/>
<evidence type="ECO:0000313" key="2">
    <source>
        <dbReference type="RefSeq" id="XP_065676622.1"/>
    </source>
</evidence>
<dbReference type="RefSeq" id="XP_065676623.1">
    <property type="nucleotide sequence ID" value="XM_065820551.1"/>
</dbReference>
<accession>A0ABM4DPW2</accession>
<keyword evidence="1" id="KW-1185">Reference proteome</keyword>
<sequence length="493" mass="55907">MAFCTVGVSEDKVDKLKSAKKCLACGRLNAVAKKKCACGSEFVSKWKSILKESIVFIAPVVLTPERLRSKVLNDGYQSSLGAYSDAEVSDNEGFQVSNKDNKLNASITDFPNEISIEVSSEKLYPKPKRIRKIKYGLSFDFYDQNLITAQKASVDSYNEKMLNDKKLESFALDTSVESSKEDLVSPTSSISSSKSSIYATVVEDYKEVEGNKNFSFSETTEQSFSKNDPFTAPLGDTNVTLKNESNVTSPPVNLNEQNLEKSSHVKNIDVSFTGGNEFNHLGKRPIGRPRKHLKLNVPKRAVGRPRKDGKVSDKMSYYQRKKAEKLRIKNLQLEIANISEHHTETITDELNPKLAFRSMESIQPNELHKIWENKFVKKRGRPKGSRDTRPRQKKKLAIDYNDNREIYESALEKLSNCGSLNVPKKARCLLSPPSLMSSIIRKQKNNDSFDIKDNEKSERKQEKVNYISEEKKEIFSLILDEINRKIISQKCFL</sequence>
<dbReference type="Proteomes" id="UP001652625">
    <property type="component" value="Chromosome 15"/>
</dbReference>
<name>A0ABM4DPW2_HYDVU</name>